<dbReference type="OrthoDB" id="6194403at2"/>
<dbReference type="Proteomes" id="UP000295106">
    <property type="component" value="Unassembled WGS sequence"/>
</dbReference>
<proteinExistence type="predicted"/>
<reference evidence="1 2" key="1">
    <citation type="submission" date="2019-03" db="EMBL/GenBank/DDBJ databases">
        <title>Genomic Encyclopedia of Type Strains, Phase IV (KMG-IV): sequencing the most valuable type-strain genomes for metagenomic binning, comparative biology and taxonomic classification.</title>
        <authorList>
            <person name="Goeker M."/>
        </authorList>
    </citation>
    <scope>NUCLEOTIDE SEQUENCE [LARGE SCALE GENOMIC DNA]</scope>
    <source>
        <strain evidence="1 2">DSM 1709</strain>
    </source>
</reference>
<sequence length="215" mass="22121">MKALRAEPDWHEAAQTLVDGCCLLAPAERVPWLEQLCRAIGDPLYPAFLRVLCLVGEHGEPLAQRAVAATLNDALASGRLPSGPQAAWGALAGASRRQGPIEFLCAAFLHPQGALPLSASAFDRTARALLGLMAQDVQAHARYRARLEAAAADPLEGAWSRADRAALRALAAAWAPGAVPGLAVDAFLQAARGGAGSGGGWSGLPGFGALGPPGR</sequence>
<evidence type="ECO:0000313" key="2">
    <source>
        <dbReference type="Proteomes" id="UP000295106"/>
    </source>
</evidence>
<comment type="caution">
    <text evidence="1">The sequence shown here is derived from an EMBL/GenBank/DDBJ whole genome shotgun (WGS) entry which is preliminary data.</text>
</comment>
<gene>
    <name evidence="1" type="ORF">EV684_101346</name>
</gene>
<accession>A0A4R2MKZ5</accession>
<evidence type="ECO:0000313" key="1">
    <source>
        <dbReference type="EMBL" id="TCP05474.1"/>
    </source>
</evidence>
<dbReference type="RefSeq" id="WP_132644472.1">
    <property type="nucleotide sequence ID" value="NZ_CP181386.1"/>
</dbReference>
<name>A0A4R2MKZ5_RUBGE</name>
<organism evidence="1 2">
    <name type="scientific">Rubrivivax gelatinosus</name>
    <name type="common">Rhodocyclus gelatinosus</name>
    <name type="synonym">Rhodopseudomonas gelatinosa</name>
    <dbReference type="NCBI Taxonomy" id="28068"/>
    <lineage>
        <taxon>Bacteria</taxon>
        <taxon>Pseudomonadati</taxon>
        <taxon>Pseudomonadota</taxon>
        <taxon>Betaproteobacteria</taxon>
        <taxon>Burkholderiales</taxon>
        <taxon>Sphaerotilaceae</taxon>
        <taxon>Rubrivivax</taxon>
    </lineage>
</organism>
<dbReference type="EMBL" id="SLXD01000001">
    <property type="protein sequence ID" value="TCP05474.1"/>
    <property type="molecule type" value="Genomic_DNA"/>
</dbReference>
<dbReference type="GeneID" id="99687075"/>
<dbReference type="AlphaFoldDB" id="A0A4R2MKZ5"/>
<protein>
    <submittedName>
        <fullName evidence="1">Uncharacterized protein</fullName>
    </submittedName>
</protein>